<evidence type="ECO:0000313" key="2">
    <source>
        <dbReference type="EMBL" id="QJA62332.1"/>
    </source>
</evidence>
<accession>A0A6M3KIK4</accession>
<name>A0A6M3KIK4_9ZZZZ</name>
<evidence type="ECO:0000313" key="3">
    <source>
        <dbReference type="EMBL" id="QJA81833.1"/>
    </source>
</evidence>
<dbReference type="EMBL" id="MT141468">
    <property type="protein sequence ID" value="QJA62332.1"/>
    <property type="molecule type" value="Genomic_DNA"/>
</dbReference>
<keyword evidence="1" id="KW-1133">Transmembrane helix</keyword>
<reference evidence="3" key="1">
    <citation type="submission" date="2020-03" db="EMBL/GenBank/DDBJ databases">
        <title>The deep terrestrial virosphere.</title>
        <authorList>
            <person name="Holmfeldt K."/>
            <person name="Nilsson E."/>
            <person name="Simone D."/>
            <person name="Lopez-Fernandez M."/>
            <person name="Wu X."/>
            <person name="de Brujin I."/>
            <person name="Lundin D."/>
            <person name="Andersson A."/>
            <person name="Bertilsson S."/>
            <person name="Dopson M."/>
        </authorList>
    </citation>
    <scope>NUCLEOTIDE SEQUENCE</scope>
    <source>
        <strain evidence="3">MM415A00491</strain>
        <strain evidence="2">MM415B00796</strain>
        <strain evidence="4">TM448B00502</strain>
    </source>
</reference>
<gene>
    <name evidence="3" type="ORF">MM415A00491_0007</name>
    <name evidence="2" type="ORF">MM415B00796_0007</name>
    <name evidence="4" type="ORF">TM448B00502_0007</name>
</gene>
<evidence type="ECO:0000256" key="1">
    <source>
        <dbReference type="SAM" id="Phobius"/>
    </source>
</evidence>
<feature type="transmembrane region" description="Helical" evidence="1">
    <location>
        <begin position="99"/>
        <end position="120"/>
    </location>
</feature>
<dbReference type="AlphaFoldDB" id="A0A6M3KIK4"/>
<proteinExistence type="predicted"/>
<keyword evidence="1" id="KW-0472">Membrane</keyword>
<dbReference type="EMBL" id="MT144626">
    <property type="protein sequence ID" value="QJH95674.1"/>
    <property type="molecule type" value="Genomic_DNA"/>
</dbReference>
<organism evidence="3">
    <name type="scientific">viral metagenome</name>
    <dbReference type="NCBI Taxonomy" id="1070528"/>
    <lineage>
        <taxon>unclassified sequences</taxon>
        <taxon>metagenomes</taxon>
        <taxon>organismal metagenomes</taxon>
    </lineage>
</organism>
<dbReference type="EMBL" id="MT142471">
    <property type="protein sequence ID" value="QJA81833.1"/>
    <property type="molecule type" value="Genomic_DNA"/>
</dbReference>
<protein>
    <submittedName>
        <fullName evidence="3">Uncharacterized protein</fullName>
    </submittedName>
</protein>
<evidence type="ECO:0000313" key="4">
    <source>
        <dbReference type="EMBL" id="QJH95674.1"/>
    </source>
</evidence>
<sequence length="130" mass="14515">MKAMENITVPDGLVTKRMLDAVEKLSEKVGELEKSDERLKSDIAHLVNGVAEIKVSLAGLMREVREMSGKVDVVCERYGTRKEMVDAFMSRTDREIERIWGIIKWGIPIVLALATALAVVGERISQAVFK</sequence>
<keyword evidence="1" id="KW-0812">Transmembrane</keyword>